<sequence>MSDTDLLLSRMDFAGAIVASVTFGAYAVLASICIHYLLKRGKGKRLRNNVFLIYTVAMLISGTIWFVVGTYWSSLEFVGPASVDPELLEGGNPRLAILKDTLLILNVWLADSMITYRLYIIWDSSIAIVAVPFLLWLATVGTGITLLVMTAKPAASFFGDLIINLQTAFFCLSISLNIICTVLIAGKLWYRQWHFRRLGSLHTSTPSFNGAIAIIVESAALYSVVGIIVIPTVVKQLPLQSVMVTLIGTVTCIAPTLIVLRLALGVAENPTRTKLTTMAFVKSSDQTDMLSGSATVSVSGLGVSKTDKGNSSELSISAGGGSSKDTA</sequence>
<feature type="transmembrane region" description="Helical" evidence="2">
    <location>
        <begin position="101"/>
        <end position="119"/>
    </location>
</feature>
<feature type="region of interest" description="Disordered" evidence="1">
    <location>
        <begin position="299"/>
        <end position="327"/>
    </location>
</feature>
<keyword evidence="2" id="KW-1133">Transmembrane helix</keyword>
<organism evidence="3 4">
    <name type="scientific">Lentinus tigrinus ALCF2SS1-6</name>
    <dbReference type="NCBI Taxonomy" id="1328759"/>
    <lineage>
        <taxon>Eukaryota</taxon>
        <taxon>Fungi</taxon>
        <taxon>Dikarya</taxon>
        <taxon>Basidiomycota</taxon>
        <taxon>Agaricomycotina</taxon>
        <taxon>Agaricomycetes</taxon>
        <taxon>Polyporales</taxon>
        <taxon>Polyporaceae</taxon>
        <taxon>Lentinus</taxon>
    </lineage>
</organism>
<feature type="transmembrane region" description="Helical" evidence="2">
    <location>
        <begin position="126"/>
        <end position="149"/>
    </location>
</feature>
<dbReference type="Proteomes" id="UP000313359">
    <property type="component" value="Unassembled WGS sequence"/>
</dbReference>
<feature type="transmembrane region" description="Helical" evidence="2">
    <location>
        <begin position="242"/>
        <end position="264"/>
    </location>
</feature>
<accession>A0A5C2SCI0</accession>
<dbReference type="OrthoDB" id="2796825at2759"/>
<protein>
    <submittedName>
        <fullName evidence="3">Uncharacterized protein</fullName>
    </submittedName>
</protein>
<feature type="transmembrane region" description="Helical" evidence="2">
    <location>
        <begin position="50"/>
        <end position="72"/>
    </location>
</feature>
<feature type="transmembrane region" description="Helical" evidence="2">
    <location>
        <begin position="161"/>
        <end position="190"/>
    </location>
</feature>
<gene>
    <name evidence="3" type="ORF">L227DRAFT_610415</name>
</gene>
<keyword evidence="2" id="KW-0472">Membrane</keyword>
<dbReference type="EMBL" id="ML122262">
    <property type="protein sequence ID" value="RPD61391.1"/>
    <property type="molecule type" value="Genomic_DNA"/>
</dbReference>
<evidence type="ECO:0000256" key="1">
    <source>
        <dbReference type="SAM" id="MobiDB-lite"/>
    </source>
</evidence>
<feature type="transmembrane region" description="Helical" evidence="2">
    <location>
        <begin position="211"/>
        <end position="230"/>
    </location>
</feature>
<name>A0A5C2SCI0_9APHY</name>
<keyword evidence="2" id="KW-0812">Transmembrane</keyword>
<proteinExistence type="predicted"/>
<evidence type="ECO:0000313" key="4">
    <source>
        <dbReference type="Proteomes" id="UP000313359"/>
    </source>
</evidence>
<feature type="compositionally biased region" description="Gly residues" evidence="1">
    <location>
        <begin position="318"/>
        <end position="327"/>
    </location>
</feature>
<evidence type="ECO:0000313" key="3">
    <source>
        <dbReference type="EMBL" id="RPD61391.1"/>
    </source>
</evidence>
<keyword evidence="4" id="KW-1185">Reference proteome</keyword>
<dbReference type="AlphaFoldDB" id="A0A5C2SCI0"/>
<feature type="transmembrane region" description="Helical" evidence="2">
    <location>
        <begin position="13"/>
        <end position="38"/>
    </location>
</feature>
<evidence type="ECO:0000256" key="2">
    <source>
        <dbReference type="SAM" id="Phobius"/>
    </source>
</evidence>
<reference evidence="3" key="1">
    <citation type="journal article" date="2018" name="Genome Biol. Evol.">
        <title>Genomics and development of Lentinus tigrinus, a white-rot wood-decaying mushroom with dimorphic fruiting bodies.</title>
        <authorList>
            <person name="Wu B."/>
            <person name="Xu Z."/>
            <person name="Knudson A."/>
            <person name="Carlson A."/>
            <person name="Chen N."/>
            <person name="Kovaka S."/>
            <person name="LaButti K."/>
            <person name="Lipzen A."/>
            <person name="Pennachio C."/>
            <person name="Riley R."/>
            <person name="Schakwitz W."/>
            <person name="Umezawa K."/>
            <person name="Ohm R.A."/>
            <person name="Grigoriev I.V."/>
            <person name="Nagy L.G."/>
            <person name="Gibbons J."/>
            <person name="Hibbett D."/>
        </authorList>
    </citation>
    <scope>NUCLEOTIDE SEQUENCE [LARGE SCALE GENOMIC DNA]</scope>
    <source>
        <strain evidence="3">ALCF2SS1-6</strain>
    </source>
</reference>